<keyword evidence="2" id="KW-0819">tRNA processing</keyword>
<dbReference type="PANTHER" id="PTHR28518">
    <property type="entry name" value="TRNA-SPLICING ENDONUCLEASE SUBUNIT SEN15"/>
    <property type="match status" value="1"/>
</dbReference>
<evidence type="ECO:0000259" key="3">
    <source>
        <dbReference type="Pfam" id="PF09631"/>
    </source>
</evidence>
<reference evidence="4 5" key="1">
    <citation type="submission" date="2016-03" db="EMBL/GenBank/DDBJ databases">
        <title>Fine-scale spatial genetic structure of a fungal parasite of coffee scale insects.</title>
        <authorList>
            <person name="Jackson D."/>
            <person name="Zemenick K.A."/>
            <person name="Malloure B."/>
            <person name="Quandt C.A."/>
            <person name="James T.Y."/>
        </authorList>
    </citation>
    <scope>NUCLEOTIDE SEQUENCE [LARGE SCALE GENOMIC DNA]</scope>
    <source>
        <strain evidence="4 5">UM487</strain>
    </source>
</reference>
<dbReference type="AlphaFoldDB" id="A0A179IDK2"/>
<dbReference type="GO" id="GO:0000214">
    <property type="term" value="C:tRNA-intron endonuclease complex"/>
    <property type="evidence" value="ECO:0007669"/>
    <property type="project" value="InterPro"/>
</dbReference>
<dbReference type="InterPro" id="IPR011856">
    <property type="entry name" value="tRNA_endonuc-like_dom_sf"/>
</dbReference>
<proteinExistence type="inferred from homology"/>
<keyword evidence="5" id="KW-1185">Reference proteome</keyword>
<dbReference type="OrthoDB" id="10002170at2759"/>
<name>A0A179IDK2_CORDF</name>
<dbReference type="SUPFAM" id="SSF53032">
    <property type="entry name" value="tRNA-intron endonuclease catalytic domain-like"/>
    <property type="match status" value="1"/>
</dbReference>
<gene>
    <name evidence="4" type="ORF">LLEC1_00303</name>
</gene>
<dbReference type="InterPro" id="IPR042777">
    <property type="entry name" value="Sen15_fungi"/>
</dbReference>
<dbReference type="Pfam" id="PF09631">
    <property type="entry name" value="Sen15"/>
    <property type="match status" value="1"/>
</dbReference>
<evidence type="ECO:0000313" key="5">
    <source>
        <dbReference type="Proteomes" id="UP000243081"/>
    </source>
</evidence>
<dbReference type="GO" id="GO:0000213">
    <property type="term" value="F:tRNA-intron lyase activity"/>
    <property type="evidence" value="ECO:0007669"/>
    <property type="project" value="TreeGrafter"/>
</dbReference>
<evidence type="ECO:0000256" key="2">
    <source>
        <dbReference type="ARBA" id="ARBA00022694"/>
    </source>
</evidence>
<organism evidence="4 5">
    <name type="scientific">Cordyceps confragosa</name>
    <name type="common">Lecanicillium lecanii</name>
    <dbReference type="NCBI Taxonomy" id="2714763"/>
    <lineage>
        <taxon>Eukaryota</taxon>
        <taxon>Fungi</taxon>
        <taxon>Dikarya</taxon>
        <taxon>Ascomycota</taxon>
        <taxon>Pezizomycotina</taxon>
        <taxon>Sordariomycetes</taxon>
        <taxon>Hypocreomycetidae</taxon>
        <taxon>Hypocreales</taxon>
        <taxon>Cordycipitaceae</taxon>
        <taxon>Akanthomyces</taxon>
    </lineage>
</organism>
<evidence type="ECO:0000313" key="4">
    <source>
        <dbReference type="EMBL" id="OAR00353.1"/>
    </source>
</evidence>
<dbReference type="OMA" id="HPDDQIA"/>
<feature type="domain" description="tRNA-splicing endonuclease subunit Sen15" evidence="3">
    <location>
        <begin position="17"/>
        <end position="138"/>
    </location>
</feature>
<comment type="caution">
    <text evidence="4">The sequence shown here is derived from an EMBL/GenBank/DDBJ whole genome shotgun (WGS) entry which is preliminary data.</text>
</comment>
<dbReference type="Gene3D" id="3.40.1350.10">
    <property type="match status" value="1"/>
</dbReference>
<dbReference type="EMBL" id="LUKN01001745">
    <property type="protein sequence ID" value="OAR00353.1"/>
    <property type="molecule type" value="Genomic_DNA"/>
</dbReference>
<accession>A0A179IDK2</accession>
<evidence type="ECO:0000256" key="1">
    <source>
        <dbReference type="ARBA" id="ARBA00006091"/>
    </source>
</evidence>
<dbReference type="GO" id="GO:0000379">
    <property type="term" value="P:tRNA-type intron splice site recognition and cleavage"/>
    <property type="evidence" value="ECO:0007669"/>
    <property type="project" value="InterPro"/>
</dbReference>
<dbReference type="InterPro" id="IPR018593">
    <property type="entry name" value="tRNA-endonuc_su_Sen15"/>
</dbReference>
<protein>
    <recommendedName>
        <fullName evidence="3">tRNA-splicing endonuclease subunit Sen15 domain-containing protein</fullName>
    </recommendedName>
</protein>
<dbReference type="Proteomes" id="UP000243081">
    <property type="component" value="Unassembled WGS sequence"/>
</dbReference>
<comment type="similarity">
    <text evidence="1">Belongs to the SEN15 family.</text>
</comment>
<dbReference type="GO" id="GO:0003676">
    <property type="term" value="F:nucleic acid binding"/>
    <property type="evidence" value="ECO:0007669"/>
    <property type="project" value="InterPro"/>
</dbReference>
<dbReference type="PANTHER" id="PTHR28518:SF1">
    <property type="entry name" value="TRNA-SPLICING ENDONUCLEASE SUBUNIT SEN15"/>
    <property type="match status" value="1"/>
</dbReference>
<sequence length="138" mass="15634">MSPTQKAQQPDNVACTVMKNLQDQHDWTELEFIYTKGSTRALVRGLPTKRLYLHPDDQIAALAQEQATGERVPQEPVPEVVLPVHLSEKWCLADFAAVFDSVENTGTREKRIVLATLHNDSTVVYYIMQEGMVKPRQN</sequence>
<dbReference type="InterPro" id="IPR036167">
    <property type="entry name" value="tRNA_intron_Endo_cat-like_sf"/>
</dbReference>